<dbReference type="OrthoDB" id="16041at2759"/>
<feature type="domain" description="YEATS" evidence="6">
    <location>
        <begin position="13"/>
        <end position="161"/>
    </location>
</feature>
<protein>
    <submittedName>
        <fullName evidence="7">YEATS domain-containing protein 4</fullName>
    </submittedName>
</protein>
<accession>A0A1Z5KJV7</accession>
<evidence type="ECO:0000256" key="5">
    <source>
        <dbReference type="SAM" id="MobiDB-lite"/>
    </source>
</evidence>
<evidence type="ECO:0000256" key="1">
    <source>
        <dbReference type="ARBA" id="ARBA00023015"/>
    </source>
</evidence>
<dbReference type="Gene3D" id="2.60.40.1970">
    <property type="entry name" value="YEATS domain"/>
    <property type="match status" value="1"/>
</dbReference>
<organism evidence="7 8">
    <name type="scientific">Fistulifera solaris</name>
    <name type="common">Oleaginous diatom</name>
    <dbReference type="NCBI Taxonomy" id="1519565"/>
    <lineage>
        <taxon>Eukaryota</taxon>
        <taxon>Sar</taxon>
        <taxon>Stramenopiles</taxon>
        <taxon>Ochrophyta</taxon>
        <taxon>Bacillariophyta</taxon>
        <taxon>Bacillariophyceae</taxon>
        <taxon>Bacillariophycidae</taxon>
        <taxon>Naviculales</taxon>
        <taxon>Naviculaceae</taxon>
        <taxon>Fistulifera</taxon>
    </lineage>
</organism>
<dbReference type="Pfam" id="PF03366">
    <property type="entry name" value="YEATS"/>
    <property type="match status" value="1"/>
</dbReference>
<comment type="subcellular location">
    <subcellularLocation>
        <location evidence="4">Nucleus</location>
    </subcellularLocation>
</comment>
<dbReference type="Proteomes" id="UP000198406">
    <property type="component" value="Unassembled WGS sequence"/>
</dbReference>
<dbReference type="PANTHER" id="PTHR47573">
    <property type="entry name" value="PROTEIN AF-9 HOMOLOG"/>
    <property type="match status" value="1"/>
</dbReference>
<dbReference type="AlphaFoldDB" id="A0A1Z5KJV7"/>
<evidence type="ECO:0000256" key="4">
    <source>
        <dbReference type="PROSITE-ProRule" id="PRU00376"/>
    </source>
</evidence>
<dbReference type="FunCoup" id="A0A1Z5KJV7">
    <property type="interactions" value="450"/>
</dbReference>
<keyword evidence="3 4" id="KW-0539">Nucleus</keyword>
<dbReference type="InterPro" id="IPR005033">
    <property type="entry name" value="YEATS"/>
</dbReference>
<feature type="compositionally biased region" description="Low complexity" evidence="5">
    <location>
        <begin position="235"/>
        <end position="259"/>
    </location>
</feature>
<dbReference type="GO" id="GO:0006355">
    <property type="term" value="P:regulation of DNA-templated transcription"/>
    <property type="evidence" value="ECO:0007669"/>
    <property type="project" value="InterPro"/>
</dbReference>
<proteinExistence type="predicted"/>
<sequence>MTEGNNASSCETRRENTIVCLPVATGSIAFYLGNKSDTQTHEWTLYVRGPSGEDLSVVLEKVIFQLHPSFAQPTRELTEPPYEVTERGWGEFEAQIRLIWKDPTEQSVLLSQPIKLYPPGAPLTAQQQQQQSTETPVVSETYDEIVFTNPTESFYQQLQSIGTAPSCQELYSQHAHFPTYSDNEVCQAILQAQKLINEHLAQTKQNLIQLDHDLANVEESLRVQQDEVRKKAARKAAQQPTKTPATTTSTTTAVTTTRTSNKKQKTT</sequence>
<evidence type="ECO:0000313" key="8">
    <source>
        <dbReference type="Proteomes" id="UP000198406"/>
    </source>
</evidence>
<feature type="region of interest" description="Disordered" evidence="5">
    <location>
        <begin position="226"/>
        <end position="267"/>
    </location>
</feature>
<evidence type="ECO:0000256" key="2">
    <source>
        <dbReference type="ARBA" id="ARBA00023163"/>
    </source>
</evidence>
<evidence type="ECO:0000313" key="7">
    <source>
        <dbReference type="EMBL" id="GAX26546.1"/>
    </source>
</evidence>
<comment type="caution">
    <text evidence="7">The sequence shown here is derived from an EMBL/GenBank/DDBJ whole genome shotgun (WGS) entry which is preliminary data.</text>
</comment>
<dbReference type="EMBL" id="BDSP01000247">
    <property type="protein sequence ID" value="GAX26546.1"/>
    <property type="molecule type" value="Genomic_DNA"/>
</dbReference>
<evidence type="ECO:0000256" key="3">
    <source>
        <dbReference type="ARBA" id="ARBA00023242"/>
    </source>
</evidence>
<keyword evidence="8" id="KW-1185">Reference proteome</keyword>
<name>A0A1Z5KJV7_FISSO</name>
<dbReference type="InterPro" id="IPR055129">
    <property type="entry name" value="YEATS_dom"/>
</dbReference>
<dbReference type="CDD" id="cd16910">
    <property type="entry name" value="YEATS_TFIID14_like"/>
    <property type="match status" value="1"/>
</dbReference>
<dbReference type="PANTHER" id="PTHR47573:SF1">
    <property type="entry name" value="PROTEIN AF-9 HOMOLOG"/>
    <property type="match status" value="1"/>
</dbReference>
<keyword evidence="2" id="KW-0804">Transcription</keyword>
<dbReference type="PROSITE" id="PS51037">
    <property type="entry name" value="YEATS"/>
    <property type="match status" value="1"/>
</dbReference>
<reference evidence="7 8" key="1">
    <citation type="journal article" date="2015" name="Plant Cell">
        <title>Oil accumulation by the oleaginous diatom Fistulifera solaris as revealed by the genome and transcriptome.</title>
        <authorList>
            <person name="Tanaka T."/>
            <person name="Maeda Y."/>
            <person name="Veluchamy A."/>
            <person name="Tanaka M."/>
            <person name="Abida H."/>
            <person name="Marechal E."/>
            <person name="Bowler C."/>
            <person name="Muto M."/>
            <person name="Sunaga Y."/>
            <person name="Tanaka M."/>
            <person name="Yoshino T."/>
            <person name="Taniguchi T."/>
            <person name="Fukuda Y."/>
            <person name="Nemoto M."/>
            <person name="Matsumoto M."/>
            <person name="Wong P.S."/>
            <person name="Aburatani S."/>
            <person name="Fujibuchi W."/>
        </authorList>
    </citation>
    <scope>NUCLEOTIDE SEQUENCE [LARGE SCALE GENOMIC DNA]</scope>
    <source>
        <strain evidence="7 8">JPCC DA0580</strain>
    </source>
</reference>
<gene>
    <name evidence="7" type="ORF">FisN_23Lh074</name>
</gene>
<dbReference type="InParanoid" id="A0A1Z5KJV7"/>
<keyword evidence="1" id="KW-0805">Transcription regulation</keyword>
<dbReference type="InterPro" id="IPR038704">
    <property type="entry name" value="YEAST_sf"/>
</dbReference>
<dbReference type="GO" id="GO:0005634">
    <property type="term" value="C:nucleus"/>
    <property type="evidence" value="ECO:0007669"/>
    <property type="project" value="UniProtKB-SubCell"/>
</dbReference>
<evidence type="ECO:0000259" key="6">
    <source>
        <dbReference type="PROSITE" id="PS51037"/>
    </source>
</evidence>